<dbReference type="EMBL" id="BKCJ010002713">
    <property type="protein sequence ID" value="GEU50431.1"/>
    <property type="molecule type" value="Genomic_DNA"/>
</dbReference>
<organism evidence="5">
    <name type="scientific">Tanacetum cinerariifolium</name>
    <name type="common">Dalmatian daisy</name>
    <name type="synonym">Chrysanthemum cinerariifolium</name>
    <dbReference type="NCBI Taxonomy" id="118510"/>
    <lineage>
        <taxon>Eukaryota</taxon>
        <taxon>Viridiplantae</taxon>
        <taxon>Streptophyta</taxon>
        <taxon>Embryophyta</taxon>
        <taxon>Tracheophyta</taxon>
        <taxon>Spermatophyta</taxon>
        <taxon>Magnoliopsida</taxon>
        <taxon>eudicotyledons</taxon>
        <taxon>Gunneridae</taxon>
        <taxon>Pentapetalae</taxon>
        <taxon>asterids</taxon>
        <taxon>campanulids</taxon>
        <taxon>Asterales</taxon>
        <taxon>Asteraceae</taxon>
        <taxon>Asteroideae</taxon>
        <taxon>Anthemideae</taxon>
        <taxon>Anthemidinae</taxon>
        <taxon>Tanacetum</taxon>
    </lineage>
</organism>
<accession>A0A6L2KLY1</accession>
<comment type="caution">
    <text evidence="5">The sequence shown here is derived from an EMBL/GenBank/DDBJ whole genome shotgun (WGS) entry which is preliminary data.</text>
</comment>
<feature type="coiled-coil region" evidence="2">
    <location>
        <begin position="380"/>
        <end position="407"/>
    </location>
</feature>
<gene>
    <name evidence="5" type="ORF">Tci_022409</name>
</gene>
<dbReference type="Pfam" id="PF07727">
    <property type="entry name" value="RVT_2"/>
    <property type="match status" value="1"/>
</dbReference>
<proteinExistence type="predicted"/>
<evidence type="ECO:0000313" key="5">
    <source>
        <dbReference type="EMBL" id="GEU50431.1"/>
    </source>
</evidence>
<evidence type="ECO:0000256" key="3">
    <source>
        <dbReference type="SAM" id="MobiDB-lite"/>
    </source>
</evidence>
<dbReference type="InterPro" id="IPR013103">
    <property type="entry name" value="RVT_2"/>
</dbReference>
<dbReference type="SUPFAM" id="SSF57756">
    <property type="entry name" value="Retrovirus zinc finger-like domains"/>
    <property type="match status" value="1"/>
</dbReference>
<protein>
    <submittedName>
        <fullName evidence="5">Uncharacterized mitochondrial protein AtMg00810-like</fullName>
    </submittedName>
</protein>
<sequence>MGPNDKECDKHDNLIKLWIYKTISKALVTTILKKNLKVSDVWKNLKVMFYDNKDVRAMQLDIKLRNISNGNLSITQYFTKIKDMSDLLANIEAPVSEKSLVTYAINGLVQVVSVVQIVTTVSIKVSTVVYKLVLLARKNKLKARGTMLMALPDKHELKLNIHKYAKTLMEAIKKRFEGNKETKKVQKTLLKHQYKNFIRSSSESLDQIHDRLQKLISRLEILGESLSQEDINLNTTEPISAAASVSAVSVKIPVSALPNVDTLIRARRFLHRTRRNLGANRPTSIGFDMAKVECYNCYRKGHFARECRSPKDTRRNGATEPQRRNAPVETSTSNALVFQCDGVGSYEWSFQTEEEPTDYALMAFTSSGSSFDNELRDSALVVLRQNLKKVEQEKDDLKLKLENNESLPPSPIYDRYQSGNGYHVVTPPYIGTFMPPKPDLVFHNAPNVNETVHTAFNFELSPTKPDKDLSPTPRPLAPIIEDWVSDLEDDSKTKSLENPLSFVHPNEHIKPPRPSVKHVETSILAATPKTAIPKPTSHGNSKNRKACFVYKSLTHLIKDCDFYEKKMAQTTARNHAKKGNHQQYARMKLPNPQRYVVPTAVLTQSKLVPITAVRPVTTVVPNTNVTRPRQAKTVVTMTNSPPRRHINYSPSPKASTFPLKVTAVKDLMDKGVIYSGCSRYMIGNMSYLSDFEELNGRYVAFGGNPKGGKISGKGKIRTGKLDFDDVYFFKELKFNFLPDENQVLLRVPRENNMYNVNLKNIVPSGDLTFLFAKATLDESHLWHRRLGHINFKTMNKLVKGNNVRGLPSKVFKNDHTCVACKKGKQHRAFCKTKSNTDRDATFDEKEPEFEGRKPESKVNVSPSSKFEDFSDNSINEDNVAGTLVLGIGQISTTSTNSFSDVGPSNAVVSSIQGKYAYVDSSQLPDDPNKPEIEIYVDDIIFGSTNKDLCQAFKKLMKDKFQMSSMGELKFFLSLQVKQKKDRIFIRQDKYVAEILKKFGLTDGKSASTPIYTEKPLLKDPDGEDVDVHTYRSMIGSLMYLTLSRPDIMFTVCACAHFQVTPKASNLHEVKRIFRYLKGKPHLGLWYPKDSPFNLVAYSDSDYAGTNLDRKSTIGGCQFLGCRLISWQCKKQTVVATSSTEAEYIAAMVNDVTRLQALVDKKMVILTEATIRDNLQLDDVEGIDCLPNEEIFTELARMGGHRRMSLVPLWHQLSSAFPQTQVCDLSLHSTKYSSLTLTQKVFTNMRREGKGCSDVETPLFEGMVVAQQVGEGAAEVNVDDVPAIGVANEGAASVADDVVPTDVEDPSIPSLTPPTLPPQPSQDIPSTLQVYLTLPQSPQAQPQSPQQQPQPSQDAKISMDLLHNLLDTCTTLTRRVENLEHDKIA</sequence>
<dbReference type="InterPro" id="IPR001878">
    <property type="entry name" value="Znf_CCHC"/>
</dbReference>
<evidence type="ECO:0000256" key="1">
    <source>
        <dbReference type="PROSITE-ProRule" id="PRU00047"/>
    </source>
</evidence>
<keyword evidence="2" id="KW-0175">Coiled coil</keyword>
<dbReference type="PANTHER" id="PTHR11439">
    <property type="entry name" value="GAG-POL-RELATED RETROTRANSPOSON"/>
    <property type="match status" value="1"/>
</dbReference>
<dbReference type="InterPro" id="IPR025724">
    <property type="entry name" value="GAG-pre-integrase_dom"/>
</dbReference>
<dbReference type="Gene3D" id="4.10.60.10">
    <property type="entry name" value="Zinc finger, CCHC-type"/>
    <property type="match status" value="1"/>
</dbReference>
<dbReference type="InterPro" id="IPR036875">
    <property type="entry name" value="Znf_CCHC_sf"/>
</dbReference>
<name>A0A6L2KLY1_TANCI</name>
<dbReference type="CDD" id="cd09272">
    <property type="entry name" value="RNase_HI_RT_Ty1"/>
    <property type="match status" value="1"/>
</dbReference>
<keyword evidence="1" id="KW-0479">Metal-binding</keyword>
<feature type="domain" description="CCHC-type" evidence="4">
    <location>
        <begin position="294"/>
        <end position="309"/>
    </location>
</feature>
<feature type="region of interest" description="Disordered" evidence="3">
    <location>
        <begin position="1294"/>
        <end position="1323"/>
    </location>
</feature>
<dbReference type="GO" id="GO:0008270">
    <property type="term" value="F:zinc ion binding"/>
    <property type="evidence" value="ECO:0007669"/>
    <property type="project" value="UniProtKB-KW"/>
</dbReference>
<reference evidence="5" key="1">
    <citation type="journal article" date="2019" name="Sci. Rep.">
        <title>Draft genome of Tanacetum cinerariifolium, the natural source of mosquito coil.</title>
        <authorList>
            <person name="Yamashiro T."/>
            <person name="Shiraishi A."/>
            <person name="Satake H."/>
            <person name="Nakayama K."/>
        </authorList>
    </citation>
    <scope>NUCLEOTIDE SEQUENCE</scope>
</reference>
<dbReference type="Pfam" id="PF13976">
    <property type="entry name" value="gag_pre-integrs"/>
    <property type="match status" value="1"/>
</dbReference>
<dbReference type="SUPFAM" id="SSF56672">
    <property type="entry name" value="DNA/RNA polymerases"/>
    <property type="match status" value="1"/>
</dbReference>
<feature type="compositionally biased region" description="Basic and acidic residues" evidence="3">
    <location>
        <begin position="308"/>
        <end position="323"/>
    </location>
</feature>
<keyword evidence="1" id="KW-0863">Zinc-finger</keyword>
<feature type="region of interest" description="Disordered" evidence="3">
    <location>
        <begin position="835"/>
        <end position="864"/>
    </location>
</feature>
<dbReference type="InterPro" id="IPR043502">
    <property type="entry name" value="DNA/RNA_pol_sf"/>
</dbReference>
<feature type="region of interest" description="Disordered" evidence="3">
    <location>
        <begin position="308"/>
        <end position="331"/>
    </location>
</feature>
<dbReference type="PROSITE" id="PS50158">
    <property type="entry name" value="ZF_CCHC"/>
    <property type="match status" value="1"/>
</dbReference>
<feature type="compositionally biased region" description="Basic and acidic residues" evidence="3">
    <location>
        <begin position="835"/>
        <end position="856"/>
    </location>
</feature>
<keyword evidence="1" id="KW-0862">Zinc</keyword>
<evidence type="ECO:0000256" key="2">
    <source>
        <dbReference type="SAM" id="Coils"/>
    </source>
</evidence>
<dbReference type="PANTHER" id="PTHR11439:SF509">
    <property type="entry name" value="RNA-DIRECTED DNA POLYMERASE"/>
    <property type="match status" value="1"/>
</dbReference>
<dbReference type="GO" id="GO:0003676">
    <property type="term" value="F:nucleic acid binding"/>
    <property type="evidence" value="ECO:0007669"/>
    <property type="project" value="InterPro"/>
</dbReference>
<dbReference type="SMART" id="SM00343">
    <property type="entry name" value="ZnF_C2HC"/>
    <property type="match status" value="1"/>
</dbReference>
<feature type="compositionally biased region" description="Pro residues" evidence="3">
    <location>
        <begin position="1310"/>
        <end position="1319"/>
    </location>
</feature>
<evidence type="ECO:0000259" key="4">
    <source>
        <dbReference type="PROSITE" id="PS50158"/>
    </source>
</evidence>